<dbReference type="PROSITE" id="PS50801">
    <property type="entry name" value="STAS"/>
    <property type="match status" value="1"/>
</dbReference>
<dbReference type="PANTHER" id="PTHR33495">
    <property type="entry name" value="ANTI-SIGMA FACTOR ANTAGONIST TM_1081-RELATED-RELATED"/>
    <property type="match status" value="1"/>
</dbReference>
<dbReference type="InterPro" id="IPR036513">
    <property type="entry name" value="STAS_dom_sf"/>
</dbReference>
<dbReference type="InterPro" id="IPR002645">
    <property type="entry name" value="STAS_dom"/>
</dbReference>
<sequence>MQLNYRMSGDIRVINLNAEAVQAGMARDLSAELSEMVDQGIRWFVFDISGIEMICSTALGVMVFIAERVRGLGGDVSVAGPAKGVREVMRFTGLHLFLKAEKSVADCLRILREGSAGQV</sequence>
<protein>
    <recommendedName>
        <fullName evidence="1">STAS domain-containing protein</fullName>
    </recommendedName>
</protein>
<reference evidence="2 3" key="1">
    <citation type="journal article" date="2017" name="ISME J.">
        <title>Potential for microbial H2 and metal transformations associated with novel bacteria and archaea in deep terrestrial subsurface sediments.</title>
        <authorList>
            <person name="Hernsdorf A.W."/>
            <person name="Amano Y."/>
            <person name="Miyakawa K."/>
            <person name="Ise K."/>
            <person name="Suzuki Y."/>
            <person name="Anantharaman K."/>
            <person name="Probst A."/>
            <person name="Burstein D."/>
            <person name="Thomas B.C."/>
            <person name="Banfield J.F."/>
        </authorList>
    </citation>
    <scope>NUCLEOTIDE SEQUENCE [LARGE SCALE GENOMIC DNA]</scope>
    <source>
        <strain evidence="2">HGW-Wallbacteria-1</strain>
    </source>
</reference>
<dbReference type="Proteomes" id="UP000233256">
    <property type="component" value="Unassembled WGS sequence"/>
</dbReference>
<dbReference type="SUPFAM" id="SSF52091">
    <property type="entry name" value="SpoIIaa-like"/>
    <property type="match status" value="1"/>
</dbReference>
<comment type="caution">
    <text evidence="2">The sequence shown here is derived from an EMBL/GenBank/DDBJ whole genome shotgun (WGS) entry which is preliminary data.</text>
</comment>
<accession>A0A2N1PRS2</accession>
<evidence type="ECO:0000259" key="1">
    <source>
        <dbReference type="PROSITE" id="PS50801"/>
    </source>
</evidence>
<dbReference type="EMBL" id="PGXC01000003">
    <property type="protein sequence ID" value="PKK90972.1"/>
    <property type="molecule type" value="Genomic_DNA"/>
</dbReference>
<dbReference type="AlphaFoldDB" id="A0A2N1PRS2"/>
<gene>
    <name evidence="2" type="ORF">CVV64_04165</name>
</gene>
<feature type="domain" description="STAS" evidence="1">
    <location>
        <begin position="26"/>
        <end position="94"/>
    </location>
</feature>
<proteinExistence type="predicted"/>
<evidence type="ECO:0000313" key="3">
    <source>
        <dbReference type="Proteomes" id="UP000233256"/>
    </source>
</evidence>
<dbReference type="CDD" id="cd07043">
    <property type="entry name" value="STAS_anti-anti-sigma_factors"/>
    <property type="match status" value="1"/>
</dbReference>
<dbReference type="Pfam" id="PF01740">
    <property type="entry name" value="STAS"/>
    <property type="match status" value="1"/>
</dbReference>
<evidence type="ECO:0000313" key="2">
    <source>
        <dbReference type="EMBL" id="PKK90972.1"/>
    </source>
</evidence>
<dbReference type="Gene3D" id="3.30.750.24">
    <property type="entry name" value="STAS domain"/>
    <property type="match status" value="1"/>
</dbReference>
<dbReference type="GO" id="GO:0043856">
    <property type="term" value="F:anti-sigma factor antagonist activity"/>
    <property type="evidence" value="ECO:0007669"/>
    <property type="project" value="TreeGrafter"/>
</dbReference>
<organism evidence="2 3">
    <name type="scientific">Candidatus Wallbacteria bacterium HGW-Wallbacteria-1</name>
    <dbReference type="NCBI Taxonomy" id="2013854"/>
    <lineage>
        <taxon>Bacteria</taxon>
        <taxon>Candidatus Walliibacteriota</taxon>
    </lineage>
</organism>
<name>A0A2N1PRS2_9BACT</name>